<evidence type="ECO:0000313" key="2">
    <source>
        <dbReference type="EMBL" id="PON86223.1"/>
    </source>
</evidence>
<gene>
    <name evidence="2" type="ORF">TorRG33x02_179420</name>
</gene>
<proteinExistence type="predicted"/>
<dbReference type="AlphaFoldDB" id="A0A2P5EKZ8"/>
<organism evidence="2 3">
    <name type="scientific">Trema orientale</name>
    <name type="common">Charcoal tree</name>
    <name type="synonym">Celtis orientalis</name>
    <dbReference type="NCBI Taxonomy" id="63057"/>
    <lineage>
        <taxon>Eukaryota</taxon>
        <taxon>Viridiplantae</taxon>
        <taxon>Streptophyta</taxon>
        <taxon>Embryophyta</taxon>
        <taxon>Tracheophyta</taxon>
        <taxon>Spermatophyta</taxon>
        <taxon>Magnoliopsida</taxon>
        <taxon>eudicotyledons</taxon>
        <taxon>Gunneridae</taxon>
        <taxon>Pentapetalae</taxon>
        <taxon>rosids</taxon>
        <taxon>fabids</taxon>
        <taxon>Rosales</taxon>
        <taxon>Cannabaceae</taxon>
        <taxon>Trema</taxon>
    </lineage>
</organism>
<reference evidence="3" key="1">
    <citation type="submission" date="2016-06" db="EMBL/GenBank/DDBJ databases">
        <title>Parallel loss of symbiosis genes in relatives of nitrogen-fixing non-legume Parasponia.</title>
        <authorList>
            <person name="Van Velzen R."/>
            <person name="Holmer R."/>
            <person name="Bu F."/>
            <person name="Rutten L."/>
            <person name="Van Zeijl A."/>
            <person name="Liu W."/>
            <person name="Santuari L."/>
            <person name="Cao Q."/>
            <person name="Sharma T."/>
            <person name="Shen D."/>
            <person name="Roswanjaya Y."/>
            <person name="Wardhani T."/>
            <person name="Kalhor M.S."/>
            <person name="Jansen J."/>
            <person name="Van den Hoogen J."/>
            <person name="Gungor B."/>
            <person name="Hartog M."/>
            <person name="Hontelez J."/>
            <person name="Verver J."/>
            <person name="Yang W.-C."/>
            <person name="Schijlen E."/>
            <person name="Repin R."/>
            <person name="Schilthuizen M."/>
            <person name="Schranz E."/>
            <person name="Heidstra R."/>
            <person name="Miyata K."/>
            <person name="Fedorova E."/>
            <person name="Kohlen W."/>
            <person name="Bisseling T."/>
            <person name="Smit S."/>
            <person name="Geurts R."/>
        </authorList>
    </citation>
    <scope>NUCLEOTIDE SEQUENCE [LARGE SCALE GENOMIC DNA]</scope>
    <source>
        <strain evidence="3">cv. RG33-2</strain>
    </source>
</reference>
<sequence>MCLDLIETSNWYTVLEEVDEEAANGLCRNWAQIAKGIPGQDHHGPEHLGLQVDENRCAPSEGVDVETRSRPIIFGPSGPLSTLKPKGKDLFLPGLISTGNQTKFKTRRINKRGQYSLNADMEINRSEASGSRSPSLKVYSRDHKNGLNKDDKKLQNIIKEFLTSDEDEALMIAGQEGVFFDSSGGDSSSKDEGYLSSEIDFEKEKDRRKEEGIETSRCLMEAANSKAEEFLARTHKENSDQYVQKTIVMGGLMFYGRTWSSF</sequence>
<dbReference type="InParanoid" id="A0A2P5EKZ8"/>
<evidence type="ECO:0000313" key="3">
    <source>
        <dbReference type="Proteomes" id="UP000237000"/>
    </source>
</evidence>
<dbReference type="Proteomes" id="UP000237000">
    <property type="component" value="Unassembled WGS sequence"/>
</dbReference>
<keyword evidence="3" id="KW-1185">Reference proteome</keyword>
<evidence type="ECO:0000256" key="1">
    <source>
        <dbReference type="SAM" id="MobiDB-lite"/>
    </source>
</evidence>
<name>A0A2P5EKZ8_TREOI</name>
<accession>A0A2P5EKZ8</accession>
<protein>
    <submittedName>
        <fullName evidence="2">Uncharacterized protein</fullName>
    </submittedName>
</protein>
<feature type="region of interest" description="Disordered" evidence="1">
    <location>
        <begin position="123"/>
        <end position="147"/>
    </location>
</feature>
<dbReference type="EMBL" id="JXTC01000135">
    <property type="protein sequence ID" value="PON86223.1"/>
    <property type="molecule type" value="Genomic_DNA"/>
</dbReference>
<comment type="caution">
    <text evidence="2">The sequence shown here is derived from an EMBL/GenBank/DDBJ whole genome shotgun (WGS) entry which is preliminary data.</text>
</comment>